<evidence type="ECO:0000256" key="6">
    <source>
        <dbReference type="PROSITE-ProRule" id="PRU01398"/>
    </source>
</evidence>
<evidence type="ECO:0000259" key="7">
    <source>
        <dbReference type="PROSITE" id="PS52053"/>
    </source>
</evidence>
<comment type="catalytic activity">
    <reaction evidence="1">
        <text>S-ubiquitinyl-[E2 ubiquitin-conjugating enzyme]-L-cysteine + [acceptor protein]-L-lysine = [E2 ubiquitin-conjugating enzyme]-L-cysteine + N(6)-ubiquitinyl-[acceptor protein]-L-lysine.</text>
        <dbReference type="EC" id="2.3.2.27"/>
    </reaction>
</comment>
<feature type="domain" description="NEL" evidence="7">
    <location>
        <begin position="1690"/>
        <end position="1983"/>
    </location>
</feature>
<dbReference type="GO" id="GO:0005576">
    <property type="term" value="C:extracellular region"/>
    <property type="evidence" value="ECO:0007669"/>
    <property type="project" value="UniProtKB-UniRule"/>
</dbReference>
<evidence type="ECO:0000256" key="2">
    <source>
        <dbReference type="ARBA" id="ARBA00012483"/>
    </source>
</evidence>
<dbReference type="Pfam" id="PF13855">
    <property type="entry name" value="LRR_8"/>
    <property type="match status" value="1"/>
</dbReference>
<comment type="caution">
    <text evidence="6">Lacks conserved residue(s) required for the propagation of feature annotation.</text>
</comment>
<keyword evidence="6" id="KW-0833">Ubl conjugation pathway</keyword>
<keyword evidence="4" id="KW-0677">Repeat</keyword>
<dbReference type="InterPro" id="IPR032675">
    <property type="entry name" value="LRR_dom_sf"/>
</dbReference>
<organism evidence="8 9">
    <name type="scientific">Pseudomonas fluorescens ICMP 11288</name>
    <dbReference type="NCBI Taxonomy" id="1198309"/>
    <lineage>
        <taxon>Bacteria</taxon>
        <taxon>Pseudomonadati</taxon>
        <taxon>Pseudomonadota</taxon>
        <taxon>Gammaproteobacteria</taxon>
        <taxon>Pseudomonadales</taxon>
        <taxon>Pseudomonadaceae</taxon>
        <taxon>Pseudomonas</taxon>
    </lineage>
</organism>
<dbReference type="SMART" id="SM00369">
    <property type="entry name" value="LRR_TYP"/>
    <property type="match status" value="4"/>
</dbReference>
<dbReference type="SUPFAM" id="SSF52058">
    <property type="entry name" value="L domain-like"/>
    <property type="match status" value="1"/>
</dbReference>
<keyword evidence="3" id="KW-0433">Leucine-rich repeat</keyword>
<dbReference type="InterPro" id="IPR003591">
    <property type="entry name" value="Leu-rich_rpt_typical-subtyp"/>
</dbReference>
<keyword evidence="6" id="KW-1035">Host cytoplasm</keyword>
<name>A0A0W0HBX2_PSEFL</name>
<dbReference type="PANTHER" id="PTHR48051">
    <property type="match status" value="1"/>
</dbReference>
<dbReference type="PANTHER" id="PTHR48051:SF46">
    <property type="entry name" value="LEUCINE RICH REPEAT-CONTAINING DOMAIN PROTEIN"/>
    <property type="match status" value="1"/>
</dbReference>
<dbReference type="InterPro" id="IPR001611">
    <property type="entry name" value="Leu-rich_rpt"/>
</dbReference>
<protein>
    <recommendedName>
        <fullName evidence="2">RING-type E3 ubiquitin transferase</fullName>
        <ecNumber evidence="2">2.3.2.27</ecNumber>
    </recommendedName>
</protein>
<dbReference type="InterPro" id="IPR029487">
    <property type="entry name" value="NEL_dom"/>
</dbReference>
<dbReference type="InterPro" id="IPR046673">
    <property type="entry name" value="ToxA_N"/>
</dbReference>
<dbReference type="EC" id="2.3.2.27" evidence="2"/>
<dbReference type="PROSITE" id="PS52053">
    <property type="entry name" value="NEL"/>
    <property type="match status" value="1"/>
</dbReference>
<evidence type="ECO:0000256" key="1">
    <source>
        <dbReference type="ARBA" id="ARBA00000900"/>
    </source>
</evidence>
<evidence type="ECO:0000313" key="8">
    <source>
        <dbReference type="EMBL" id="KTB58304.1"/>
    </source>
</evidence>
<dbReference type="Gene3D" id="3.80.10.10">
    <property type="entry name" value="Ribonuclease Inhibitor"/>
    <property type="match status" value="1"/>
</dbReference>
<dbReference type="GO" id="GO:0005737">
    <property type="term" value="C:cytoplasm"/>
    <property type="evidence" value="ECO:0007669"/>
    <property type="project" value="TreeGrafter"/>
</dbReference>
<dbReference type="InterPro" id="IPR050216">
    <property type="entry name" value="LRR_domain-containing"/>
</dbReference>
<dbReference type="Proteomes" id="UP000054197">
    <property type="component" value="Unassembled WGS sequence"/>
</dbReference>
<dbReference type="EMBL" id="LKEF01000052">
    <property type="protein sequence ID" value="KTB58304.1"/>
    <property type="molecule type" value="Genomic_DNA"/>
</dbReference>
<evidence type="ECO:0000256" key="3">
    <source>
        <dbReference type="ARBA" id="ARBA00022614"/>
    </source>
</evidence>
<keyword evidence="5" id="KW-0843">Virulence</keyword>
<comment type="caution">
    <text evidence="8">The sequence shown here is derived from an EMBL/GenBank/DDBJ whole genome shotgun (WGS) entry which is preliminary data.</text>
</comment>
<sequence>MTEPDVTPPAPDTLSAYIEEQQAQGPLMSGAEWSMTRVLMPLRKTLERFYGCLDVQQQQDYVRLQKACIRAQSTFEAAIDQLGAELEATSLSTLTAALKKLAGKEVDPKVARIHTRYVKPADTSTPNDPALRVPRAADDRVDSPGLSSVTLWEAACMNYSGLSGWGFPGHVSLEEASYLDSNVGISAADFIDLVRDLDLGTLLRKRLDSALQSSTRLGAQVMALATAELEFALIEALRNTDRSRVDREKYQAVVRALSDESLWGVTQEVKMFIPHGPDNTNGTERYGLLGVYTDLPRGDYLSIPYVIFSVKDCKGVFSYFPDRPGGALRHYDKFSEASKEFYVGFKALHTRKEMGWLYQSMSLPDYARLSARSAKERMPEGLDAFARFLYRLFGRASELTQVDHIGYKPESVYNAPTVSLYRFYIERCRANLKVLAHETPGIMATLLEFSQTLFGEIISLLLIPVPGPLKGLGRLRAFAMFTSIGQTLFQGLHKDGRGDLVQAAMDVADLLSSRFLHARLAPTVRRRHQALYERLAQQSKPLTAAERESQTDGQLLEKMLGATDVPPQKLERIVTLSNSSRADLDQVWEGAPPSASLVEAVHRFNVDRLIDWAAEGADAKRPEAMGAVEILAPLLTQHKDWPKSTALSIQNPQGVEVRRYSKRADHKTTAVVTVTALEGDLFAHSTPRRITLSLPQAIVDLLPEVFLSGESTLAEQLAGRADALRIDLFEALTEYANASRAKAPTVSQAVLRLLPDSVADHNPAHAVIEQLHTLHPLLSRARLLEVLRQHPLSEHQQTQLLHSQFQPQALYTALRSARQRARAEAMVDGVLHPRRFSQKTQDWATEFAAGALRDLTGQVVVISPQAQAIPYVSRGPLDKTIVVIDHGRGQFSLFDAQSPSPRATETDDLYQTVVSQISEHDLLRLKWDAQSAASQFRHAVARTLLNNLRPDGRFYPSRREIGRYASVVETSNIVPEPDALGLYSLGADRYLFIEGEYFNVAQERGLGPWRIQHPSLELAYAPVLTHNGEGAWRHEWENPLTWDGQKPFQRLGPWVRELTPDAIVQIQHISGVTPAILRRVHVRNERPPAILRETVERFTIHQRVKSGVEVGRDFYDELLGEVGPEAADALAGVTGASRADQVALLESRVGEDKPQMERLFFKALCHKSEQSSEPLAQVLQRDFPSLTAAIAEDLVRDATATEQASLEAGRVPLTLTPAVRWWIDYLQKTRALEGVHLSAATSDNSSKLILHTLPDIDGWPKHLRVEVRERGRLIDSIGPADGTLTRELESLDGQYQAYTPQPDGDRKALGRPGVFLEVLLGALPTIERQAVGYTHAGGFEELIQEIGHRLERKWEFADTLLGIGQRPWYNPPRRVADGRIGYPLSGGEDLGAEDHAQVLRVRVLFPRKDDKEVFEIINNLAGPLGDRDQVINSLFDDWEALDGVLDRWTAQDEQVEQKAARSEAAERIRSCWRKEDSTRGVSFELNLEELALEDLPLMSAYFRGVKILSLKGNQLTGMPANFFRGFPDLRWLTLDGNKLEHLPSGLDELPNLSLLNLANNRIKPNLQDVMALAGLTRLIKLDLSGNPLAQGSPLKLYPLKNLEVLKLRHSGLTQLPSGAVTLRSLRVFDVRDNQLRELGEHDLYVNENVHRALDVRGNDLSQDTYELLTSYRLRPGYYHVDFGLSADHPLPKPFIDRWLPPLPYSEFPQRRNTWSSLSAEQMADRFFNVLWNISAYRPFTEPGHRELRIDITRRVWGIIDSAVNNVELRQVLFDAPLADRMGGIDGLLLCINDLELQMHPIQLLAEKKHSAGPDLLNYYRARHRLASIYEKVLRALSEFSRPTMRELCRHVFDYRMALAQTLALPLPFHQRFDVPAVLPRPFAPNTLRNLIIAQEHQIDWPGVLKDEEHWISFLELKYPGRFEAALGHYYRRMEHANRYVNDGDINEHRFEITLRAIKVPMGAAKRTVVQQLTQIEWASFLAN</sequence>
<evidence type="ECO:0000313" key="9">
    <source>
        <dbReference type="Proteomes" id="UP000054197"/>
    </source>
</evidence>
<evidence type="ECO:0000256" key="5">
    <source>
        <dbReference type="ARBA" id="ARBA00023026"/>
    </source>
</evidence>
<comment type="similarity">
    <text evidence="6">Belongs to the LRR-containing bacterial E3 ligase family.</text>
</comment>
<dbReference type="PROSITE" id="PS51450">
    <property type="entry name" value="LRR"/>
    <property type="match status" value="1"/>
</dbReference>
<dbReference type="GO" id="GO:0061630">
    <property type="term" value="F:ubiquitin protein ligase activity"/>
    <property type="evidence" value="ECO:0007669"/>
    <property type="project" value="UniProtKB-EC"/>
</dbReference>
<evidence type="ECO:0000256" key="4">
    <source>
        <dbReference type="ARBA" id="ARBA00022737"/>
    </source>
</evidence>
<keyword evidence="6" id="KW-0964">Secreted</keyword>
<gene>
    <name evidence="8" type="ORF">AO063_17865</name>
</gene>
<dbReference type="GO" id="GO:0016567">
    <property type="term" value="P:protein ubiquitination"/>
    <property type="evidence" value="ECO:0007669"/>
    <property type="project" value="InterPro"/>
</dbReference>
<dbReference type="Pfam" id="PF20178">
    <property type="entry name" value="ToxA_N"/>
    <property type="match status" value="1"/>
</dbReference>
<accession>A0A0W0HBX2</accession>
<proteinExistence type="inferred from homology"/>
<reference evidence="8 9" key="1">
    <citation type="submission" date="2015-09" db="EMBL/GenBank/DDBJ databases">
        <title>Genome sequence of ICMP 11288.</title>
        <authorList>
            <person name="Visnovsky S."/>
            <person name="Lu A."/>
            <person name="Panda P."/>
            <person name="Pitman A."/>
        </authorList>
    </citation>
    <scope>NUCLEOTIDE SEQUENCE [LARGE SCALE GENOMIC DNA]</scope>
    <source>
        <strain evidence="8 9">ICMP 11288</strain>
    </source>
</reference>
<dbReference type="Pfam" id="PF14496">
    <property type="entry name" value="NEL"/>
    <property type="match status" value="1"/>
</dbReference>